<evidence type="ECO:0000256" key="1">
    <source>
        <dbReference type="SAM" id="MobiDB-lite"/>
    </source>
</evidence>
<gene>
    <name evidence="2" type="ORF">GA0070622_4739</name>
</gene>
<feature type="region of interest" description="Disordered" evidence="1">
    <location>
        <begin position="70"/>
        <end position="101"/>
    </location>
</feature>
<name>A0A1A9BF14_9ACTN</name>
<reference evidence="3" key="1">
    <citation type="submission" date="2016-06" db="EMBL/GenBank/DDBJ databases">
        <authorList>
            <person name="Varghese N."/>
            <person name="Submissions Spin"/>
        </authorList>
    </citation>
    <scope>NUCLEOTIDE SEQUENCE [LARGE SCALE GENOMIC DNA]</scope>
    <source>
        <strain evidence="3">DSM 45794</strain>
    </source>
</reference>
<feature type="region of interest" description="Disordered" evidence="1">
    <location>
        <begin position="210"/>
        <end position="284"/>
    </location>
</feature>
<dbReference type="RefSeq" id="WP_091578677.1">
    <property type="nucleotide sequence ID" value="NZ_FLRH01000004.1"/>
</dbReference>
<protein>
    <submittedName>
        <fullName evidence="2">Uncharacterized protein</fullName>
    </submittedName>
</protein>
<evidence type="ECO:0000313" key="2">
    <source>
        <dbReference type="EMBL" id="SBT67676.1"/>
    </source>
</evidence>
<dbReference type="EMBL" id="FLRH01000004">
    <property type="protein sequence ID" value="SBT67676.1"/>
    <property type="molecule type" value="Genomic_DNA"/>
</dbReference>
<dbReference type="Proteomes" id="UP000199558">
    <property type="component" value="Unassembled WGS sequence"/>
</dbReference>
<proteinExistence type="predicted"/>
<organism evidence="2 3">
    <name type="scientific">Micromonospora sediminicola</name>
    <dbReference type="NCBI Taxonomy" id="946078"/>
    <lineage>
        <taxon>Bacteria</taxon>
        <taxon>Bacillati</taxon>
        <taxon>Actinomycetota</taxon>
        <taxon>Actinomycetes</taxon>
        <taxon>Micromonosporales</taxon>
        <taxon>Micromonosporaceae</taxon>
        <taxon>Micromonospora</taxon>
    </lineage>
</organism>
<sequence length="284" mass="27721">MDAPRLDQETVERLLVGSADGPLALTRLLDAVRVPPGTGEVSGETAAVAAFREARAGAVVAARPADRQPIGVPRAARPTGGSRPGDRWRAAPRGDTGRRPARRFAGLLGGKLAVAAVLASLGGGVALAAATGSLPGPAGDRTPAGDASGGSRPVAGPLPTTSPGDRTGEPTPSAADPLASARLCTAYHRLAEPERERALDTPAFAGLVAAAGGPRRVPGYCADLLPGAAGPDESRPPVGPGPPGPAGSGPPGPDGSGPPPQPTTAGGSGRPLGPAGPPTGRRPG</sequence>
<dbReference type="STRING" id="946078.GA0070622_4739"/>
<evidence type="ECO:0000313" key="3">
    <source>
        <dbReference type="Proteomes" id="UP000199558"/>
    </source>
</evidence>
<feature type="compositionally biased region" description="Pro residues" evidence="1">
    <location>
        <begin position="237"/>
        <end position="262"/>
    </location>
</feature>
<keyword evidence="3" id="KW-1185">Reference proteome</keyword>
<accession>A0A1A9BF14</accession>
<dbReference type="AlphaFoldDB" id="A0A1A9BF14"/>
<feature type="region of interest" description="Disordered" evidence="1">
    <location>
        <begin position="133"/>
        <end position="180"/>
    </location>
</feature>